<accession>A0A1Z1W7I8</accession>
<keyword evidence="1" id="KW-0732">Signal</keyword>
<dbReference type="InterPro" id="IPR007815">
    <property type="entry name" value="Emycin_Estase"/>
</dbReference>
<dbReference type="CDD" id="cd14728">
    <property type="entry name" value="Ere-like"/>
    <property type="match status" value="1"/>
</dbReference>
<dbReference type="GO" id="GO:0046677">
    <property type="term" value="P:response to antibiotic"/>
    <property type="evidence" value="ECO:0007669"/>
    <property type="project" value="InterPro"/>
</dbReference>
<dbReference type="PIRSF" id="PIRSF036794">
    <property type="entry name" value="UCP_erythr_ester"/>
    <property type="match status" value="1"/>
</dbReference>
<evidence type="ECO:0000313" key="2">
    <source>
        <dbReference type="EMBL" id="ARX82364.1"/>
    </source>
</evidence>
<dbReference type="InterPro" id="IPR014622">
    <property type="entry name" value="UCP036794_erythomycin"/>
</dbReference>
<dbReference type="InterPro" id="IPR052036">
    <property type="entry name" value="Hydrolase/PRTase-associated"/>
</dbReference>
<dbReference type="Proteomes" id="UP000195880">
    <property type="component" value="Chromosome"/>
</dbReference>
<dbReference type="Gene3D" id="1.20.1440.30">
    <property type="entry name" value="Biosynthetic Protein domain"/>
    <property type="match status" value="1"/>
</dbReference>
<organism evidence="2 3">
    <name type="scientific">Streptomyces alboflavus</name>
    <dbReference type="NCBI Taxonomy" id="67267"/>
    <lineage>
        <taxon>Bacteria</taxon>
        <taxon>Bacillati</taxon>
        <taxon>Actinomycetota</taxon>
        <taxon>Actinomycetes</taxon>
        <taxon>Kitasatosporales</taxon>
        <taxon>Streptomycetaceae</taxon>
        <taxon>Streptomyces</taxon>
    </lineage>
</organism>
<dbReference type="RefSeq" id="WP_087883426.1">
    <property type="nucleotide sequence ID" value="NZ_CP021748.1"/>
</dbReference>
<dbReference type="eggNOG" id="COG2312">
    <property type="taxonomic scope" value="Bacteria"/>
</dbReference>
<dbReference type="Gene3D" id="3.30.1870.10">
    <property type="entry name" value="EreA-like, domain 2"/>
    <property type="match status" value="1"/>
</dbReference>
<dbReference type="KEGG" id="salf:SMD44_01774"/>
<dbReference type="Gene3D" id="3.40.1660.10">
    <property type="entry name" value="EreA-like (biosynthetic domain)"/>
    <property type="match status" value="1"/>
</dbReference>
<dbReference type="AlphaFoldDB" id="A0A1Z1W7I8"/>
<proteinExistence type="predicted"/>
<feature type="chain" id="PRO_5012486916" description="Erythromycin esterase" evidence="1">
    <location>
        <begin position="31"/>
        <end position="441"/>
    </location>
</feature>
<keyword evidence="3" id="KW-1185">Reference proteome</keyword>
<sequence>MARTAPSRASLVLVAAVGTGALLAPVAATAAPRPDSPVHAIESAAHPLRATGPTGSTKDLLPLGRMVGDAKVVGLGEATHGTHEFFTMKDRLFRYLVQEKGFRTFSLEVSWTTGLRFDAYVRGGPGDVRELVRQELSKGPWYNEEYIELLTWMRTYNKQHPDRQLRFMGNDLNNPHMGVELYDAVTDYVRRHAPDRLDRVKALYAPLRKVTDGDAHLALPLAERARLAKQARAAYELVKDIRPEHGGTKFTWTLQHARSVMQTADIYAFDTDKPSGVSGAMRYRDRIMARNTVWWQRQTGGKVLVSAHNAHIGYESRDANYPKMQGAFLRDALGTKYRSIGFSFDRGSFLATGTQDTKWKRRTVGPAGPGMNEHTLDKVSHKDYYVDMRNAPATARAWLDKARPTRSIGTAYPDGPYDIRLGANHDVLIHLHRTTAAHRPQ</sequence>
<evidence type="ECO:0000313" key="3">
    <source>
        <dbReference type="Proteomes" id="UP000195880"/>
    </source>
</evidence>
<feature type="signal peptide" evidence="1">
    <location>
        <begin position="1"/>
        <end position="30"/>
    </location>
</feature>
<dbReference type="Pfam" id="PF05139">
    <property type="entry name" value="Erythro_esteras"/>
    <property type="match status" value="1"/>
</dbReference>
<gene>
    <name evidence="2" type="ORF">SMD44_01774</name>
</gene>
<dbReference type="SUPFAM" id="SSF159501">
    <property type="entry name" value="EreA/ChaN-like"/>
    <property type="match status" value="1"/>
</dbReference>
<dbReference type="PANTHER" id="PTHR31299:SF0">
    <property type="entry name" value="ESTERASE, PUTATIVE (AFU_ORTHOLOGUE AFUA_1G05850)-RELATED"/>
    <property type="match status" value="1"/>
</dbReference>
<dbReference type="STRING" id="67267.GCA_000716675_00147"/>
<evidence type="ECO:0000256" key="1">
    <source>
        <dbReference type="SAM" id="SignalP"/>
    </source>
</evidence>
<name>A0A1Z1W7I8_9ACTN</name>
<dbReference type="PANTHER" id="PTHR31299">
    <property type="entry name" value="ESTERASE, PUTATIVE (AFU_ORTHOLOGUE AFUA_1G05850)-RELATED"/>
    <property type="match status" value="1"/>
</dbReference>
<dbReference type="OrthoDB" id="9810066at2"/>
<reference evidence="2 3" key="1">
    <citation type="submission" date="2017-05" db="EMBL/GenBank/DDBJ databases">
        <title>Streptomyces alboflavus Genome sequencing and assembly.</title>
        <authorList>
            <person name="Wang Y."/>
            <person name="Du B."/>
            <person name="Ding Y."/>
            <person name="Liu H."/>
            <person name="Hou Q."/>
            <person name="Liu K."/>
            <person name="Wang C."/>
            <person name="Yao L."/>
        </authorList>
    </citation>
    <scope>NUCLEOTIDE SEQUENCE [LARGE SCALE GENOMIC DNA]</scope>
    <source>
        <strain evidence="2 3">MDJK44</strain>
    </source>
</reference>
<dbReference type="EMBL" id="CP021748">
    <property type="protein sequence ID" value="ARX82364.1"/>
    <property type="molecule type" value="Genomic_DNA"/>
</dbReference>
<protein>
    <recommendedName>
        <fullName evidence="4">Erythromycin esterase</fullName>
    </recommendedName>
</protein>
<evidence type="ECO:0008006" key="4">
    <source>
        <dbReference type="Google" id="ProtNLM"/>
    </source>
</evidence>